<comment type="caution">
    <text evidence="4">The sequence shown here is derived from an EMBL/GenBank/DDBJ whole genome shotgun (WGS) entry which is preliminary data.</text>
</comment>
<dbReference type="SUPFAM" id="SSF53335">
    <property type="entry name" value="S-adenosyl-L-methionine-dependent methyltransferases"/>
    <property type="match status" value="1"/>
</dbReference>
<dbReference type="GO" id="GO:0008170">
    <property type="term" value="F:N-methyltransferase activity"/>
    <property type="evidence" value="ECO:0007669"/>
    <property type="project" value="InterPro"/>
</dbReference>
<organism evidence="4">
    <name type="scientific">marine sediment metagenome</name>
    <dbReference type="NCBI Taxonomy" id="412755"/>
    <lineage>
        <taxon>unclassified sequences</taxon>
        <taxon>metagenomes</taxon>
        <taxon>ecological metagenomes</taxon>
    </lineage>
</organism>
<keyword evidence="2" id="KW-0808">Transferase</keyword>
<dbReference type="InterPro" id="IPR001091">
    <property type="entry name" value="RM_Methyltransferase"/>
</dbReference>
<dbReference type="GO" id="GO:0003677">
    <property type="term" value="F:DNA binding"/>
    <property type="evidence" value="ECO:0007669"/>
    <property type="project" value="InterPro"/>
</dbReference>
<dbReference type="AlphaFoldDB" id="X1J9G1"/>
<name>X1J9G1_9ZZZZ</name>
<reference evidence="4" key="1">
    <citation type="journal article" date="2014" name="Front. Microbiol.">
        <title>High frequency of phylogenetically diverse reductive dehalogenase-homologous genes in deep subseafloor sedimentary metagenomes.</title>
        <authorList>
            <person name="Kawai M."/>
            <person name="Futagami T."/>
            <person name="Toyoda A."/>
            <person name="Takaki Y."/>
            <person name="Nishi S."/>
            <person name="Hori S."/>
            <person name="Arai W."/>
            <person name="Tsubouchi T."/>
            <person name="Morono Y."/>
            <person name="Uchiyama I."/>
            <person name="Ito T."/>
            <person name="Fujiyama A."/>
            <person name="Inagaki F."/>
            <person name="Takami H."/>
        </authorList>
    </citation>
    <scope>NUCLEOTIDE SEQUENCE</scope>
    <source>
        <strain evidence="4">Expedition CK06-06</strain>
    </source>
</reference>
<evidence type="ECO:0000256" key="1">
    <source>
        <dbReference type="ARBA" id="ARBA00022603"/>
    </source>
</evidence>
<dbReference type="Pfam" id="PF01555">
    <property type="entry name" value="N6_N4_Mtase"/>
    <property type="match status" value="1"/>
</dbReference>
<dbReference type="EMBL" id="BARU01028074">
    <property type="protein sequence ID" value="GAH66408.1"/>
    <property type="molecule type" value="Genomic_DNA"/>
</dbReference>
<feature type="domain" description="DNA methylase N-4/N-6" evidence="3">
    <location>
        <begin position="12"/>
        <end position="233"/>
    </location>
</feature>
<proteinExistence type="predicted"/>
<dbReference type="PRINTS" id="PR00508">
    <property type="entry name" value="S21N4MTFRASE"/>
</dbReference>
<evidence type="ECO:0000256" key="2">
    <source>
        <dbReference type="ARBA" id="ARBA00022679"/>
    </source>
</evidence>
<sequence length="249" mass="28749">MVSRLMAGSKADLFATDPPYCVDYTGTNRPAGGKNWSEQFREIEIDDPKKFMNDYLSVGLKTIKKKVAIYLWHASRRRYLVDEVCAELKILVHQQIIWVKPCIVFGFAFYPWRHELCVLMWKHGEMPPFRSKSKSIGTVWPVGYNKTGDPTSPDYYQDVWELDYEGKKRPGRLEHPTVKPVEVFAIPMRVHTSTGAICYEPFCGSGSQIIAAEKLDRRCFAMETEPVFVDVAVERWERWTGTKAKREGK</sequence>
<gene>
    <name evidence="4" type="ORF">S03H2_44859</name>
</gene>
<keyword evidence="1" id="KW-0489">Methyltransferase</keyword>
<protein>
    <recommendedName>
        <fullName evidence="3">DNA methylase N-4/N-6 domain-containing protein</fullName>
    </recommendedName>
</protein>
<dbReference type="InterPro" id="IPR029063">
    <property type="entry name" value="SAM-dependent_MTases_sf"/>
</dbReference>
<dbReference type="GO" id="GO:0032259">
    <property type="term" value="P:methylation"/>
    <property type="evidence" value="ECO:0007669"/>
    <property type="project" value="UniProtKB-KW"/>
</dbReference>
<accession>X1J9G1</accession>
<evidence type="ECO:0000313" key="4">
    <source>
        <dbReference type="EMBL" id="GAH66408.1"/>
    </source>
</evidence>
<evidence type="ECO:0000259" key="3">
    <source>
        <dbReference type="Pfam" id="PF01555"/>
    </source>
</evidence>
<dbReference type="InterPro" id="IPR002941">
    <property type="entry name" value="DNA_methylase_N4/N6"/>
</dbReference>
<dbReference type="Gene3D" id="3.40.50.150">
    <property type="entry name" value="Vaccinia Virus protein VP39"/>
    <property type="match status" value="1"/>
</dbReference>